<keyword evidence="8" id="KW-0704">Schiff base</keyword>
<dbReference type="PANTHER" id="PTHR33866">
    <property type="entry name" value="S-ADENOSYLMETHIONINE DECARBOXYLASE PROENZYME"/>
    <property type="match status" value="1"/>
</dbReference>
<dbReference type="InterPro" id="IPR003826">
    <property type="entry name" value="AdoMetDC_fam_prok"/>
</dbReference>
<organism evidence="10 11">
    <name type="scientific">Candidatus Kaiserbacteria bacterium RIFCSPLOWO2_01_FULL_54_13</name>
    <dbReference type="NCBI Taxonomy" id="1798512"/>
    <lineage>
        <taxon>Bacteria</taxon>
        <taxon>Candidatus Kaiseribacteriota</taxon>
    </lineage>
</organism>
<gene>
    <name evidence="10" type="ORF">A3A39_03595</name>
</gene>
<evidence type="ECO:0000256" key="7">
    <source>
        <dbReference type="ARBA" id="ARBA00023239"/>
    </source>
</evidence>
<sequence>MTGKSEYFGEHLLIDAYGANRDALWDKELIRQCLKDLCGLLGVKILCKPVVTFTQDGELKVSGGVTGVVVLAESHISIHAFPSRRFLSADVYSCKHGMDQEAVKQFFVSKFGVDLGNCEIRFIRRGTRYPAENIA</sequence>
<dbReference type="GO" id="GO:0005829">
    <property type="term" value="C:cytosol"/>
    <property type="evidence" value="ECO:0007669"/>
    <property type="project" value="TreeGrafter"/>
</dbReference>
<evidence type="ECO:0000313" key="11">
    <source>
        <dbReference type="Proteomes" id="UP000177372"/>
    </source>
</evidence>
<evidence type="ECO:0000256" key="8">
    <source>
        <dbReference type="ARBA" id="ARBA00023270"/>
    </source>
</evidence>
<dbReference type="Proteomes" id="UP000177372">
    <property type="component" value="Unassembled WGS sequence"/>
</dbReference>
<keyword evidence="5" id="KW-0620">Polyamine biosynthesis</keyword>
<evidence type="ECO:0000256" key="2">
    <source>
        <dbReference type="ARBA" id="ARBA00022793"/>
    </source>
</evidence>
<dbReference type="SUPFAM" id="SSF56276">
    <property type="entry name" value="S-adenosylmethionine decarboxylase"/>
    <property type="match status" value="1"/>
</dbReference>
<accession>A0A1F6EZY1</accession>
<name>A0A1F6EZY1_9BACT</name>
<evidence type="ECO:0000256" key="1">
    <source>
        <dbReference type="ARBA" id="ARBA00001928"/>
    </source>
</evidence>
<evidence type="ECO:0000256" key="6">
    <source>
        <dbReference type="ARBA" id="ARBA00023145"/>
    </source>
</evidence>
<dbReference type="STRING" id="1798512.A3A39_03595"/>
<dbReference type="EMBL" id="MFLZ01000041">
    <property type="protein sequence ID" value="OGG79175.1"/>
    <property type="molecule type" value="Genomic_DNA"/>
</dbReference>
<reference evidence="10 11" key="1">
    <citation type="journal article" date="2016" name="Nat. Commun.">
        <title>Thousands of microbial genomes shed light on interconnected biogeochemical processes in an aquifer system.</title>
        <authorList>
            <person name="Anantharaman K."/>
            <person name="Brown C.T."/>
            <person name="Hug L.A."/>
            <person name="Sharon I."/>
            <person name="Castelle C.J."/>
            <person name="Probst A.J."/>
            <person name="Thomas B.C."/>
            <person name="Singh A."/>
            <person name="Wilkins M.J."/>
            <person name="Karaoz U."/>
            <person name="Brodie E.L."/>
            <person name="Williams K.H."/>
            <person name="Hubbard S.S."/>
            <person name="Banfield J.F."/>
        </authorList>
    </citation>
    <scope>NUCLEOTIDE SEQUENCE [LARGE SCALE GENOMIC DNA]</scope>
</reference>
<keyword evidence="4" id="KW-0745">Spermidine biosynthesis</keyword>
<dbReference type="Pfam" id="PF02675">
    <property type="entry name" value="AdoMet_dc"/>
    <property type="match status" value="1"/>
</dbReference>
<dbReference type="PANTHER" id="PTHR33866:SF2">
    <property type="entry name" value="S-ADENOSYLMETHIONINE DECARBOXYLASE PROENZYME"/>
    <property type="match status" value="1"/>
</dbReference>
<proteinExistence type="predicted"/>
<evidence type="ECO:0000313" key="10">
    <source>
        <dbReference type="EMBL" id="OGG79175.1"/>
    </source>
</evidence>
<dbReference type="Gene3D" id="3.60.90.10">
    <property type="entry name" value="S-adenosylmethionine decarboxylase"/>
    <property type="match status" value="1"/>
</dbReference>
<keyword evidence="3" id="KW-0068">Autocatalytic cleavage</keyword>
<keyword evidence="6" id="KW-0865">Zymogen</keyword>
<keyword evidence="7" id="KW-0456">Lyase</keyword>
<evidence type="ECO:0000256" key="3">
    <source>
        <dbReference type="ARBA" id="ARBA00022813"/>
    </source>
</evidence>
<evidence type="ECO:0000256" key="4">
    <source>
        <dbReference type="ARBA" id="ARBA00023066"/>
    </source>
</evidence>
<dbReference type="GO" id="GO:0004014">
    <property type="term" value="F:adenosylmethionine decarboxylase activity"/>
    <property type="evidence" value="ECO:0007669"/>
    <property type="project" value="InterPro"/>
</dbReference>
<dbReference type="InterPro" id="IPR016067">
    <property type="entry name" value="S-AdoMet_deCO2ase_core"/>
</dbReference>
<evidence type="ECO:0008006" key="12">
    <source>
        <dbReference type="Google" id="ProtNLM"/>
    </source>
</evidence>
<dbReference type="GO" id="GO:0008295">
    <property type="term" value="P:spermidine biosynthetic process"/>
    <property type="evidence" value="ECO:0007669"/>
    <property type="project" value="UniProtKB-KW"/>
</dbReference>
<comment type="caution">
    <text evidence="10">The sequence shown here is derived from an EMBL/GenBank/DDBJ whole genome shotgun (WGS) entry which is preliminary data.</text>
</comment>
<evidence type="ECO:0000256" key="5">
    <source>
        <dbReference type="ARBA" id="ARBA00023115"/>
    </source>
</evidence>
<comment type="cofactor">
    <cofactor evidence="1">
        <name>pyruvate</name>
        <dbReference type="ChEBI" id="CHEBI:15361"/>
    </cofactor>
</comment>
<dbReference type="AlphaFoldDB" id="A0A1F6EZY1"/>
<keyword evidence="2" id="KW-0210">Decarboxylase</keyword>
<protein>
    <recommendedName>
        <fullName evidence="12">S-adenosylmethionine decarboxylase proenzyme</fullName>
    </recommendedName>
</protein>
<evidence type="ECO:0000256" key="9">
    <source>
        <dbReference type="ARBA" id="ARBA00023317"/>
    </source>
</evidence>
<keyword evidence="9" id="KW-0670">Pyruvate</keyword>